<dbReference type="KEGG" id="eiv:EIN_033770"/>
<dbReference type="OrthoDB" id="10282736at2759"/>
<reference evidence="2 3" key="1">
    <citation type="submission" date="2012-10" db="EMBL/GenBank/DDBJ databases">
        <authorList>
            <person name="Zafar N."/>
            <person name="Inman J."/>
            <person name="Hall N."/>
            <person name="Lorenzi H."/>
            <person name="Caler E."/>
        </authorList>
    </citation>
    <scope>NUCLEOTIDE SEQUENCE [LARGE SCALE GENOMIC DNA]</scope>
    <source>
        <strain evidence="2 3">IP1</strain>
    </source>
</reference>
<dbReference type="AlphaFoldDB" id="A0A0A1U470"/>
<feature type="compositionally biased region" description="Low complexity" evidence="1">
    <location>
        <begin position="82"/>
        <end position="121"/>
    </location>
</feature>
<dbReference type="EMBL" id="KB206969">
    <property type="protein sequence ID" value="ELP86486.1"/>
    <property type="molecule type" value="Genomic_DNA"/>
</dbReference>
<gene>
    <name evidence="2" type="ORF">EIN_033770</name>
</gene>
<dbReference type="RefSeq" id="XP_004185832.1">
    <property type="nucleotide sequence ID" value="XM_004185784.1"/>
</dbReference>
<dbReference type="GeneID" id="14885458"/>
<feature type="compositionally biased region" description="Basic and acidic residues" evidence="1">
    <location>
        <begin position="122"/>
        <end position="135"/>
    </location>
</feature>
<dbReference type="VEuPathDB" id="AmoebaDB:EIN_033770"/>
<protein>
    <submittedName>
        <fullName evidence="2">Uncharacterized protein</fullName>
    </submittedName>
</protein>
<dbReference type="Proteomes" id="UP000014680">
    <property type="component" value="Unassembled WGS sequence"/>
</dbReference>
<evidence type="ECO:0000313" key="3">
    <source>
        <dbReference type="Proteomes" id="UP000014680"/>
    </source>
</evidence>
<name>A0A0A1U470_ENTIV</name>
<organism evidence="2 3">
    <name type="scientific">Entamoeba invadens IP1</name>
    <dbReference type="NCBI Taxonomy" id="370355"/>
    <lineage>
        <taxon>Eukaryota</taxon>
        <taxon>Amoebozoa</taxon>
        <taxon>Evosea</taxon>
        <taxon>Archamoebae</taxon>
        <taxon>Mastigamoebida</taxon>
        <taxon>Entamoebidae</taxon>
        <taxon>Entamoeba</taxon>
    </lineage>
</organism>
<accession>A0A0A1U470</accession>
<feature type="compositionally biased region" description="Low complexity" evidence="1">
    <location>
        <begin position="33"/>
        <end position="67"/>
    </location>
</feature>
<sequence length="272" mass="32832">MSGYRGPPNYPPPQPRSPQDFQRPEYPPRLPQEYRQQQPDYNQQRNQQYQIPPVPQYGQDQRQQYQQPPYPPYQQQDRVHLQRLPPQQQQAQRDQQMYQREQMQYQQQYQRSASPQYQREQQYTREQDGPQQPKEDFRVKLADNKETVELKTNVLVITNFQEKQMRDFMGTRTAFEAYLPVYKIEIVSVADRKAAEGLMSRFKTSPENKENKEVHWGMEYWMKHAVFDSDKGVCRISVRHIPPTVVVNQDGTYEYIMGNRKGDRRNEYYIKR</sequence>
<keyword evidence="3" id="KW-1185">Reference proteome</keyword>
<feature type="region of interest" description="Disordered" evidence="1">
    <location>
        <begin position="1"/>
        <end position="135"/>
    </location>
</feature>
<evidence type="ECO:0000313" key="2">
    <source>
        <dbReference type="EMBL" id="ELP86486.1"/>
    </source>
</evidence>
<evidence type="ECO:0000256" key="1">
    <source>
        <dbReference type="SAM" id="MobiDB-lite"/>
    </source>
</evidence>
<proteinExistence type="predicted"/>
<dbReference type="OMA" id="ENKEVHW"/>